<comment type="caution">
    <text evidence="2">The sequence shown here is derived from an EMBL/GenBank/DDBJ whole genome shotgun (WGS) entry which is preliminary data.</text>
</comment>
<sequence>MTKIQAKRLRTISSLTVNSSGERVIEVATPIEGKTKETITSVDYRISMFSFGKDTHEGAKKDVHATLGALLEKNTKDKATKNELKAKVEKLTTLLRKVAQPTPSNDVSTTTAMTISSTINDIYYHELEKLGQKAISVEKITISKMEESFSKDNNNLNLTLETWSDIREEDSNFLLQEEVIDDASKLFEYQKVMELRCQVLQDLIKKLEKKQVKITDALNDISEEFDNTNYNLFNENIDVIHEDQIKENFKDLV</sequence>
<gene>
    <name evidence="2" type="ORF">KI387_038208</name>
</gene>
<accession>A0AA38C7E9</accession>
<proteinExistence type="predicted"/>
<keyword evidence="1" id="KW-0175">Coiled coil</keyword>
<feature type="coiled-coil region" evidence="1">
    <location>
        <begin position="190"/>
        <end position="224"/>
    </location>
</feature>
<protein>
    <submittedName>
        <fullName evidence="2">Uncharacterized protein</fullName>
    </submittedName>
</protein>
<reference evidence="2 3" key="1">
    <citation type="journal article" date="2021" name="Nat. Plants">
        <title>The Taxus genome provides insights into paclitaxel biosynthesis.</title>
        <authorList>
            <person name="Xiong X."/>
            <person name="Gou J."/>
            <person name="Liao Q."/>
            <person name="Li Y."/>
            <person name="Zhou Q."/>
            <person name="Bi G."/>
            <person name="Li C."/>
            <person name="Du R."/>
            <person name="Wang X."/>
            <person name="Sun T."/>
            <person name="Guo L."/>
            <person name="Liang H."/>
            <person name="Lu P."/>
            <person name="Wu Y."/>
            <person name="Zhang Z."/>
            <person name="Ro D.K."/>
            <person name="Shang Y."/>
            <person name="Huang S."/>
            <person name="Yan J."/>
        </authorList>
    </citation>
    <scope>NUCLEOTIDE SEQUENCE [LARGE SCALE GENOMIC DNA]</scope>
    <source>
        <strain evidence="2">Ta-2019</strain>
    </source>
</reference>
<dbReference type="Proteomes" id="UP000824469">
    <property type="component" value="Unassembled WGS sequence"/>
</dbReference>
<name>A0AA38C7E9_TAXCH</name>
<organism evidence="2 3">
    <name type="scientific">Taxus chinensis</name>
    <name type="common">Chinese yew</name>
    <name type="synonym">Taxus wallichiana var. chinensis</name>
    <dbReference type="NCBI Taxonomy" id="29808"/>
    <lineage>
        <taxon>Eukaryota</taxon>
        <taxon>Viridiplantae</taxon>
        <taxon>Streptophyta</taxon>
        <taxon>Embryophyta</taxon>
        <taxon>Tracheophyta</taxon>
        <taxon>Spermatophyta</taxon>
        <taxon>Pinopsida</taxon>
        <taxon>Pinidae</taxon>
        <taxon>Conifers II</taxon>
        <taxon>Cupressales</taxon>
        <taxon>Taxaceae</taxon>
        <taxon>Taxus</taxon>
    </lineage>
</organism>
<dbReference type="EMBL" id="JAHRHJ020000011">
    <property type="protein sequence ID" value="KAH9294620.1"/>
    <property type="molecule type" value="Genomic_DNA"/>
</dbReference>
<evidence type="ECO:0000313" key="2">
    <source>
        <dbReference type="EMBL" id="KAH9294620.1"/>
    </source>
</evidence>
<dbReference type="AlphaFoldDB" id="A0AA38C7E9"/>
<keyword evidence="3" id="KW-1185">Reference proteome</keyword>
<evidence type="ECO:0000256" key="1">
    <source>
        <dbReference type="SAM" id="Coils"/>
    </source>
</evidence>
<evidence type="ECO:0000313" key="3">
    <source>
        <dbReference type="Proteomes" id="UP000824469"/>
    </source>
</evidence>
<feature type="non-terminal residue" evidence="2">
    <location>
        <position position="253"/>
    </location>
</feature>